<dbReference type="GO" id="GO:0006355">
    <property type="term" value="P:regulation of DNA-templated transcription"/>
    <property type="evidence" value="ECO:0007669"/>
    <property type="project" value="InterPro"/>
</dbReference>
<evidence type="ECO:0000259" key="5">
    <source>
        <dbReference type="PROSITE" id="PS50110"/>
    </source>
</evidence>
<feature type="domain" description="HTH luxR-type" evidence="4">
    <location>
        <begin position="132"/>
        <end position="197"/>
    </location>
</feature>
<dbReference type="AlphaFoldDB" id="A0A1H2U383"/>
<protein>
    <submittedName>
        <fullName evidence="6">DNA-binding response regulator, NarL/FixJ family, contains REC and HTH domains</fullName>
    </submittedName>
</protein>
<dbReference type="SMART" id="SM00448">
    <property type="entry name" value="REC"/>
    <property type="match status" value="1"/>
</dbReference>
<dbReference type="STRING" id="589385.SAMN05421504_101769"/>
<accession>A0A1H2U383</accession>
<dbReference type="PRINTS" id="PR00038">
    <property type="entry name" value="HTHLUXR"/>
</dbReference>
<organism evidence="6 7">
    <name type="scientific">Amycolatopsis xylanica</name>
    <dbReference type="NCBI Taxonomy" id="589385"/>
    <lineage>
        <taxon>Bacteria</taxon>
        <taxon>Bacillati</taxon>
        <taxon>Actinomycetota</taxon>
        <taxon>Actinomycetes</taxon>
        <taxon>Pseudonocardiales</taxon>
        <taxon>Pseudonocardiaceae</taxon>
        <taxon>Amycolatopsis</taxon>
    </lineage>
</organism>
<dbReference type="SUPFAM" id="SSF46894">
    <property type="entry name" value="C-terminal effector domain of the bipartite response regulators"/>
    <property type="match status" value="1"/>
</dbReference>
<dbReference type="CDD" id="cd06170">
    <property type="entry name" value="LuxR_C_like"/>
    <property type="match status" value="1"/>
</dbReference>
<dbReference type="OrthoDB" id="3679796at2"/>
<dbReference type="InterPro" id="IPR011006">
    <property type="entry name" value="CheY-like_superfamily"/>
</dbReference>
<dbReference type="PROSITE" id="PS50110">
    <property type="entry name" value="RESPONSE_REGULATORY"/>
    <property type="match status" value="1"/>
</dbReference>
<feature type="domain" description="Response regulatory" evidence="5">
    <location>
        <begin position="2"/>
        <end position="113"/>
    </location>
</feature>
<keyword evidence="7" id="KW-1185">Reference proteome</keyword>
<keyword evidence="1" id="KW-0597">Phosphoprotein</keyword>
<dbReference type="SMART" id="SM00421">
    <property type="entry name" value="HTH_LUXR"/>
    <property type="match status" value="1"/>
</dbReference>
<dbReference type="PROSITE" id="PS50043">
    <property type="entry name" value="HTH_LUXR_2"/>
    <property type="match status" value="1"/>
</dbReference>
<keyword evidence="2 6" id="KW-0238">DNA-binding</keyword>
<dbReference type="PANTHER" id="PTHR43214">
    <property type="entry name" value="TWO-COMPONENT RESPONSE REGULATOR"/>
    <property type="match status" value="1"/>
</dbReference>
<evidence type="ECO:0000256" key="2">
    <source>
        <dbReference type="ARBA" id="ARBA00023125"/>
    </source>
</evidence>
<name>A0A1H2U383_9PSEU</name>
<proteinExistence type="predicted"/>
<evidence type="ECO:0000313" key="7">
    <source>
        <dbReference type="Proteomes" id="UP000199515"/>
    </source>
</evidence>
<dbReference type="SUPFAM" id="SSF52172">
    <property type="entry name" value="CheY-like"/>
    <property type="match status" value="1"/>
</dbReference>
<evidence type="ECO:0000256" key="1">
    <source>
        <dbReference type="ARBA" id="ARBA00022553"/>
    </source>
</evidence>
<dbReference type="InterPro" id="IPR039420">
    <property type="entry name" value="WalR-like"/>
</dbReference>
<evidence type="ECO:0000313" key="6">
    <source>
        <dbReference type="EMBL" id="SDW50541.1"/>
    </source>
</evidence>
<comment type="caution">
    <text evidence="3">Lacks conserved residue(s) required for the propagation of feature annotation.</text>
</comment>
<dbReference type="EMBL" id="FNON01000001">
    <property type="protein sequence ID" value="SDW50541.1"/>
    <property type="molecule type" value="Genomic_DNA"/>
</dbReference>
<evidence type="ECO:0000259" key="4">
    <source>
        <dbReference type="PROSITE" id="PS50043"/>
    </source>
</evidence>
<dbReference type="InterPro" id="IPR000792">
    <property type="entry name" value="Tscrpt_reg_LuxR_C"/>
</dbReference>
<gene>
    <name evidence="6" type="ORF">SAMN05421504_101769</name>
</gene>
<sequence>MRVLVVDHHPVTRDGVGLCLTSAGIARSIEGASDADEALPLLEEFRPDVVSLGQHRALGFIRHVRDRHPGVRVLVLAHAPLAEIVPAIRAGAHGYVSKATTGAALAGAVTQVLHGPVVPAELAALIAGEFGQSEYRPWLTARERDVLSCLAKAYDNQEIAAELGIAVRTVNRHLETIRDKLGTRRRSHLMRFARTGHASWPPLAGSAR</sequence>
<dbReference type="RefSeq" id="WP_091286584.1">
    <property type="nucleotide sequence ID" value="NZ_FNON01000001.1"/>
</dbReference>
<dbReference type="GO" id="GO:0000160">
    <property type="term" value="P:phosphorelay signal transduction system"/>
    <property type="evidence" value="ECO:0007669"/>
    <property type="project" value="InterPro"/>
</dbReference>
<dbReference type="Pfam" id="PF00072">
    <property type="entry name" value="Response_reg"/>
    <property type="match status" value="1"/>
</dbReference>
<dbReference type="Proteomes" id="UP000199515">
    <property type="component" value="Unassembled WGS sequence"/>
</dbReference>
<dbReference type="InterPro" id="IPR016032">
    <property type="entry name" value="Sig_transdc_resp-reg_C-effctor"/>
</dbReference>
<dbReference type="InterPro" id="IPR058245">
    <property type="entry name" value="NreC/VraR/RcsB-like_REC"/>
</dbReference>
<dbReference type="InterPro" id="IPR001789">
    <property type="entry name" value="Sig_transdc_resp-reg_receiver"/>
</dbReference>
<reference evidence="6 7" key="1">
    <citation type="submission" date="2016-10" db="EMBL/GenBank/DDBJ databases">
        <authorList>
            <person name="de Groot N.N."/>
        </authorList>
    </citation>
    <scope>NUCLEOTIDE SEQUENCE [LARGE SCALE GENOMIC DNA]</scope>
    <source>
        <strain evidence="6 7">CPCC 202699</strain>
    </source>
</reference>
<dbReference type="GO" id="GO:0003677">
    <property type="term" value="F:DNA binding"/>
    <property type="evidence" value="ECO:0007669"/>
    <property type="project" value="UniProtKB-KW"/>
</dbReference>
<dbReference type="Gene3D" id="3.40.50.2300">
    <property type="match status" value="1"/>
</dbReference>
<dbReference type="Pfam" id="PF00196">
    <property type="entry name" value="GerE"/>
    <property type="match status" value="1"/>
</dbReference>
<dbReference type="CDD" id="cd17535">
    <property type="entry name" value="REC_NarL-like"/>
    <property type="match status" value="1"/>
</dbReference>
<evidence type="ECO:0000256" key="3">
    <source>
        <dbReference type="PROSITE-ProRule" id="PRU00169"/>
    </source>
</evidence>